<dbReference type="SMART" id="SM01040">
    <property type="entry name" value="Bro-N"/>
    <property type="match status" value="1"/>
</dbReference>
<dbReference type="InterPro" id="IPR003497">
    <property type="entry name" value="BRO_N_domain"/>
</dbReference>
<dbReference type="Pfam" id="PF02498">
    <property type="entry name" value="Bro-N"/>
    <property type="match status" value="1"/>
</dbReference>
<feature type="domain" description="Bro-N" evidence="1">
    <location>
        <begin position="6"/>
        <end position="122"/>
    </location>
</feature>
<reference evidence="2 3" key="1">
    <citation type="submission" date="2016-01" db="EMBL/GenBank/DDBJ databases">
        <title>High potential of lignocellulose degradation of a new Verrucomicrobia species.</title>
        <authorList>
            <person name="Wang Y."/>
            <person name="Shi Y."/>
            <person name="Qiu Z."/>
            <person name="Liu S."/>
            <person name="Yang H."/>
        </authorList>
    </citation>
    <scope>NUCLEOTIDE SEQUENCE [LARGE SCALE GENOMIC DNA]</scope>
    <source>
        <strain evidence="2 3">TSB47</strain>
    </source>
</reference>
<gene>
    <name evidence="2" type="ORF">AW736_00575</name>
</gene>
<dbReference type="PANTHER" id="PTHR36180">
    <property type="entry name" value="DNA-BINDING PROTEIN-RELATED-RELATED"/>
    <property type="match status" value="1"/>
</dbReference>
<dbReference type="PANTHER" id="PTHR36180:SF2">
    <property type="entry name" value="BRO FAMILY PROTEIN"/>
    <property type="match status" value="1"/>
</dbReference>
<dbReference type="Proteomes" id="UP000078486">
    <property type="component" value="Unassembled WGS sequence"/>
</dbReference>
<dbReference type="EMBL" id="LRRQ01000060">
    <property type="protein sequence ID" value="OAM90344.1"/>
    <property type="molecule type" value="Genomic_DNA"/>
</dbReference>
<keyword evidence="3" id="KW-1185">Reference proteome</keyword>
<organism evidence="2 3">
    <name type="scientific">Termitidicoccus mucosus</name>
    <dbReference type="NCBI Taxonomy" id="1184151"/>
    <lineage>
        <taxon>Bacteria</taxon>
        <taxon>Pseudomonadati</taxon>
        <taxon>Verrucomicrobiota</taxon>
        <taxon>Opitutia</taxon>
        <taxon>Opitutales</taxon>
        <taxon>Opitutaceae</taxon>
        <taxon>Termitidicoccus</taxon>
    </lineage>
</organism>
<dbReference type="STRING" id="1184151.AW736_00575"/>
<comment type="caution">
    <text evidence="2">The sequence shown here is derived from an EMBL/GenBank/DDBJ whole genome shotgun (WGS) entry which is preliminary data.</text>
</comment>
<name>A0A178IKF1_9BACT</name>
<dbReference type="AlphaFoldDB" id="A0A178IKF1"/>
<sequence>MTHPHNHALSFFSHDAHDVRAITIRGEPWFVAADVCRALDLQFEGGATRYLGYLSKDQKRLCAGSTLNRLAGRPIFRGHKIALISESGLYLLIFRAHRCNPTAERFRDWVTSEVLPAIHRDGAYFMGEERVRTGEMSEEALMEKADRLIQEKLKRIKQLKDRKLDGSPSIIVPLLPPNHHHQ</sequence>
<dbReference type="PROSITE" id="PS51750">
    <property type="entry name" value="BRO_N"/>
    <property type="match status" value="1"/>
</dbReference>
<dbReference type="OrthoDB" id="9808959at2"/>
<dbReference type="RefSeq" id="WP_068768367.1">
    <property type="nucleotide sequence ID" value="NZ_CP109796.1"/>
</dbReference>
<accession>A0A178IKF1</accession>
<protein>
    <recommendedName>
        <fullName evidence="1">Bro-N domain-containing protein</fullName>
    </recommendedName>
</protein>
<evidence type="ECO:0000313" key="2">
    <source>
        <dbReference type="EMBL" id="OAM90344.1"/>
    </source>
</evidence>
<proteinExistence type="predicted"/>
<evidence type="ECO:0000259" key="1">
    <source>
        <dbReference type="PROSITE" id="PS51750"/>
    </source>
</evidence>
<evidence type="ECO:0000313" key="3">
    <source>
        <dbReference type="Proteomes" id="UP000078486"/>
    </source>
</evidence>